<evidence type="ECO:0000256" key="3">
    <source>
        <dbReference type="ARBA" id="ARBA00022475"/>
    </source>
</evidence>
<feature type="transmembrane region" description="Helical" evidence="7">
    <location>
        <begin position="298"/>
        <end position="319"/>
    </location>
</feature>
<dbReference type="Pfam" id="PF02687">
    <property type="entry name" value="FtsX"/>
    <property type="match status" value="1"/>
</dbReference>
<evidence type="ECO:0000259" key="8">
    <source>
        <dbReference type="Pfam" id="PF02687"/>
    </source>
</evidence>
<sequence>MFLSIRDIAFARGRFALMTGVVGMITLLLVMLSGLTGGLGKQNTSALEALNPAGVIFTSEEPSFTESAITNEDLQRNEDTTALGVGQTRMESADTAAGVGLFGLPEGTTIPGTEETITEGLAVAESTAEDLGLAIGDTVQLAGQDQQVTSIVPDLYYSHSPVIWTSTQTWADVTHAPADVRGTVLLTSDADAPDAVSLKDSFNGLASYSSEQGSLLTMQAFLYVISALVTVAFLSVWTIQRTRDLSILRALGASGRYLLKDALGQAAVVLTIGAGLGGLIGWSLGALAAGVLPFELSVATVVLPTVGIWVLGMLGALLATRQVSNTDPMIALGGNA</sequence>
<keyword evidence="10" id="KW-1185">Reference proteome</keyword>
<evidence type="ECO:0000256" key="2">
    <source>
        <dbReference type="ARBA" id="ARBA00022448"/>
    </source>
</evidence>
<evidence type="ECO:0000313" key="10">
    <source>
        <dbReference type="Proteomes" id="UP000019226"/>
    </source>
</evidence>
<protein>
    <submittedName>
        <fullName evidence="9">Macrolide export ATP-binding/permease macB</fullName>
    </submittedName>
</protein>
<organism evidence="9 10">
    <name type="scientific">Corynebacterium casei LMG S-19264</name>
    <dbReference type="NCBI Taxonomy" id="1285583"/>
    <lineage>
        <taxon>Bacteria</taxon>
        <taxon>Bacillati</taxon>
        <taxon>Actinomycetota</taxon>
        <taxon>Actinomycetes</taxon>
        <taxon>Mycobacteriales</taxon>
        <taxon>Corynebacteriaceae</taxon>
        <taxon>Corynebacterium</taxon>
    </lineage>
</organism>
<keyword evidence="3" id="KW-1003">Cell membrane</keyword>
<dbReference type="RefSeq" id="WP_025388299.1">
    <property type="nucleotide sequence ID" value="NZ_CP004350.1"/>
</dbReference>
<dbReference type="PANTHER" id="PTHR43738">
    <property type="entry name" value="ABC TRANSPORTER, MEMBRANE PROTEIN"/>
    <property type="match status" value="1"/>
</dbReference>
<proteinExistence type="predicted"/>
<dbReference type="EMBL" id="CP004350">
    <property type="protein sequence ID" value="AHI21277.1"/>
    <property type="molecule type" value="Genomic_DNA"/>
</dbReference>
<dbReference type="GO" id="GO:0005524">
    <property type="term" value="F:ATP binding"/>
    <property type="evidence" value="ECO:0007669"/>
    <property type="project" value="UniProtKB-KW"/>
</dbReference>
<keyword evidence="9" id="KW-0067">ATP-binding</keyword>
<dbReference type="GeneID" id="82878818"/>
<name>A0ABM5PT93_9CORY</name>
<evidence type="ECO:0000313" key="9">
    <source>
        <dbReference type="EMBL" id="AHI21277.1"/>
    </source>
</evidence>
<feature type="domain" description="ABC3 transporter permease C-terminal" evidence="8">
    <location>
        <begin position="220"/>
        <end position="328"/>
    </location>
</feature>
<keyword evidence="6 7" id="KW-0472">Membrane</keyword>
<dbReference type="InterPro" id="IPR003838">
    <property type="entry name" value="ABC3_permease_C"/>
</dbReference>
<gene>
    <name evidence="9" type="ORF">CCASEI_13635</name>
</gene>
<dbReference type="Proteomes" id="UP000019226">
    <property type="component" value="Chromosome"/>
</dbReference>
<keyword evidence="4 7" id="KW-0812">Transmembrane</keyword>
<reference evidence="10" key="1">
    <citation type="submission" date="2013-02" db="EMBL/GenBank/DDBJ databases">
        <title>The complete genome sequence of Corynebacterium casei LMG S-19264 (=DSM 44701).</title>
        <authorList>
            <person name="Ruckert C."/>
            <person name="Albersmeier A."/>
            <person name="Kalinowski J."/>
        </authorList>
    </citation>
    <scope>NUCLEOTIDE SEQUENCE [LARGE SCALE GENOMIC DNA]</scope>
    <source>
        <strain evidence="10">LMG S-19264</strain>
    </source>
</reference>
<evidence type="ECO:0000256" key="5">
    <source>
        <dbReference type="ARBA" id="ARBA00022989"/>
    </source>
</evidence>
<feature type="transmembrane region" description="Helical" evidence="7">
    <location>
        <begin position="220"/>
        <end position="239"/>
    </location>
</feature>
<evidence type="ECO:0000256" key="7">
    <source>
        <dbReference type="SAM" id="Phobius"/>
    </source>
</evidence>
<dbReference type="PANTHER" id="PTHR43738:SF1">
    <property type="entry name" value="HEMIN TRANSPORT SYSTEM PERMEASE PROTEIN HRTB-RELATED"/>
    <property type="match status" value="1"/>
</dbReference>
<accession>A0ABM5PT93</accession>
<keyword evidence="9" id="KW-0547">Nucleotide-binding</keyword>
<comment type="subcellular location">
    <subcellularLocation>
        <location evidence="1">Cell membrane</location>
        <topology evidence="1">Multi-pass membrane protein</topology>
    </subcellularLocation>
</comment>
<keyword evidence="5 7" id="KW-1133">Transmembrane helix</keyword>
<dbReference type="InterPro" id="IPR051125">
    <property type="entry name" value="ABC-4/HrtB_transporter"/>
</dbReference>
<keyword evidence="2" id="KW-0813">Transport</keyword>
<evidence type="ECO:0000256" key="6">
    <source>
        <dbReference type="ARBA" id="ARBA00023136"/>
    </source>
</evidence>
<evidence type="ECO:0000256" key="4">
    <source>
        <dbReference type="ARBA" id="ARBA00022692"/>
    </source>
</evidence>
<feature type="transmembrane region" description="Helical" evidence="7">
    <location>
        <begin position="15"/>
        <end position="35"/>
    </location>
</feature>
<feature type="transmembrane region" description="Helical" evidence="7">
    <location>
        <begin position="266"/>
        <end position="292"/>
    </location>
</feature>
<evidence type="ECO:0000256" key="1">
    <source>
        <dbReference type="ARBA" id="ARBA00004651"/>
    </source>
</evidence>